<evidence type="ECO:0000313" key="2">
    <source>
        <dbReference type="WBParaSite" id="PS1159_v2.g14059.t1"/>
    </source>
</evidence>
<evidence type="ECO:0000313" key="1">
    <source>
        <dbReference type="Proteomes" id="UP000887580"/>
    </source>
</evidence>
<name>A0AC35F5Z3_9BILA</name>
<accession>A0AC35F5Z3</accession>
<organism evidence="1 2">
    <name type="scientific">Panagrolaimus sp. PS1159</name>
    <dbReference type="NCBI Taxonomy" id="55785"/>
    <lineage>
        <taxon>Eukaryota</taxon>
        <taxon>Metazoa</taxon>
        <taxon>Ecdysozoa</taxon>
        <taxon>Nematoda</taxon>
        <taxon>Chromadorea</taxon>
        <taxon>Rhabditida</taxon>
        <taxon>Tylenchina</taxon>
        <taxon>Panagrolaimomorpha</taxon>
        <taxon>Panagrolaimoidea</taxon>
        <taxon>Panagrolaimidae</taxon>
        <taxon>Panagrolaimus</taxon>
    </lineage>
</organism>
<reference evidence="2" key="1">
    <citation type="submission" date="2022-11" db="UniProtKB">
        <authorList>
            <consortium name="WormBaseParasite"/>
        </authorList>
    </citation>
    <scope>IDENTIFICATION</scope>
</reference>
<sequence length="94" mass="10566">MARGKYPTRCETLIKDKYAPAPPPSPVAPTKTSTPTSITTKMYDKYEIWPSLIQQPKVSQAPSRTATPKPMERTVKSADVDKKKVEEEWSSLSR</sequence>
<dbReference type="Proteomes" id="UP000887580">
    <property type="component" value="Unplaced"/>
</dbReference>
<dbReference type="WBParaSite" id="PS1159_v2.g14059.t1">
    <property type="protein sequence ID" value="PS1159_v2.g14059.t1"/>
    <property type="gene ID" value="PS1159_v2.g14059"/>
</dbReference>
<proteinExistence type="predicted"/>
<protein>
    <submittedName>
        <fullName evidence="2">Uncharacterized protein</fullName>
    </submittedName>
</protein>